<feature type="region of interest" description="Disordered" evidence="1">
    <location>
        <begin position="628"/>
        <end position="704"/>
    </location>
</feature>
<dbReference type="RefSeq" id="XP_020125414.1">
    <property type="nucleotide sequence ID" value="XM_020279729.1"/>
</dbReference>
<feature type="region of interest" description="Disordered" evidence="1">
    <location>
        <begin position="418"/>
        <end position="443"/>
    </location>
</feature>
<feature type="region of interest" description="Disordered" evidence="1">
    <location>
        <begin position="1016"/>
        <end position="1290"/>
    </location>
</feature>
<feature type="compositionally biased region" description="Acidic residues" evidence="1">
    <location>
        <begin position="1073"/>
        <end position="1082"/>
    </location>
</feature>
<keyword evidence="3" id="KW-1185">Reference proteome</keyword>
<feature type="region of interest" description="Disordered" evidence="1">
    <location>
        <begin position="946"/>
        <end position="993"/>
    </location>
</feature>
<feature type="compositionally biased region" description="Pro residues" evidence="1">
    <location>
        <begin position="1029"/>
        <end position="1043"/>
    </location>
</feature>
<dbReference type="GeneID" id="31019992"/>
<feature type="compositionally biased region" description="Low complexity" evidence="1">
    <location>
        <begin position="946"/>
        <end position="964"/>
    </location>
</feature>
<feature type="compositionally biased region" description="Low complexity" evidence="1">
    <location>
        <begin position="1016"/>
        <end position="1028"/>
    </location>
</feature>
<feature type="compositionally biased region" description="Basic and acidic residues" evidence="1">
    <location>
        <begin position="154"/>
        <end position="182"/>
    </location>
</feature>
<reference evidence="2 3" key="1">
    <citation type="submission" date="2016-10" db="EMBL/GenBank/DDBJ databases">
        <title>Proteomics and genomics reveal pathogen-plant mechanisms compatible with a hemibiotrophic lifestyle of Diplodia corticola.</title>
        <authorList>
            <person name="Fernandes I."/>
            <person name="De Jonge R."/>
            <person name="Van De Peer Y."/>
            <person name="Devreese B."/>
            <person name="Alves A."/>
            <person name="Esteves A.C."/>
        </authorList>
    </citation>
    <scope>NUCLEOTIDE SEQUENCE [LARGE SCALE GENOMIC DNA]</scope>
    <source>
        <strain evidence="2 3">CBS 112549</strain>
    </source>
</reference>
<protein>
    <submittedName>
        <fullName evidence="2">Uncharacterized protein</fullName>
    </submittedName>
</protein>
<feature type="region of interest" description="Disordered" evidence="1">
    <location>
        <begin position="1"/>
        <end position="126"/>
    </location>
</feature>
<accession>A0A1J9QM75</accession>
<gene>
    <name evidence="2" type="ORF">BKCO1_9000021</name>
</gene>
<proteinExistence type="predicted"/>
<comment type="caution">
    <text evidence="2">The sequence shown here is derived from an EMBL/GenBank/DDBJ whole genome shotgun (WGS) entry which is preliminary data.</text>
</comment>
<feature type="region of interest" description="Disordered" evidence="1">
    <location>
        <begin position="264"/>
        <end position="285"/>
    </location>
</feature>
<feature type="compositionally biased region" description="Low complexity" evidence="1">
    <location>
        <begin position="1248"/>
        <end position="1271"/>
    </location>
</feature>
<name>A0A1J9QM75_9PEZI</name>
<organism evidence="2 3">
    <name type="scientific">Diplodia corticola</name>
    <dbReference type="NCBI Taxonomy" id="236234"/>
    <lineage>
        <taxon>Eukaryota</taxon>
        <taxon>Fungi</taxon>
        <taxon>Dikarya</taxon>
        <taxon>Ascomycota</taxon>
        <taxon>Pezizomycotina</taxon>
        <taxon>Dothideomycetes</taxon>
        <taxon>Dothideomycetes incertae sedis</taxon>
        <taxon>Botryosphaeriales</taxon>
        <taxon>Botryosphaeriaceae</taxon>
        <taxon>Diplodia</taxon>
    </lineage>
</organism>
<sequence>MQPQNAFRSHAFCRPRYLDGQDDDLPGKDPSWKGTVASRIRSLNELNNPARTGQAPTRSVQEIQEESARSASSMHASNLAPVLSDESRGTSGLSGRTNPFVRRSPPRSVPTPSKPSLPERVSHSNVPVKAPVPSLLVQRPTFFEDQNRAAQRPAARETRTPELSTESRQDYGRQPIENRSRSTELTSPGPSINSGYARTPSSSSAYATAKRFEELEPRRRVTAIGLKNDTKGDGFLMDPNPNPNLNQRTQLAVTGPSVVMARKSQPELRSKDKPMPSVLETDRDSRHGLTTQRAFTPDNLRSTSPSVGIRPRTTPFERAGWVRSVSPIESGQAKTDRTGRNSARLERIESMIQDIETTSTCIEATACEIRTSAHVIGLLSASSMTTTNEAGSMDCGVSGVEPQPQAKLQEQTLQADVSSSAACMRRNTESHTPRDTYGAGPAPEVIDPIDSILAEHDAVVDHVIEQLQACGHKLRMIRSLSQQFGSIPIPRPSLSEVDRKDSASNSASLPNFAEAPILSGTPTASTNDPPALQGQPARSNPGFVRLINSAGEGLGLNLKQAEDKQLGAFPAEIDSTPPSKLQRMLSGTLFSSPTELPTELVPSIPSVRPHLSTRYLNNSTVPRNDTIASARASAPTPPLSPPKPREDVPMKRSRPRLYTTLPIPTTPPSPHTERYGNRLQGRTSNPGSPRAGLTTRPSSARRLYHRQPSSYFSAKQGTDSPSILDSLRPAPTVYFPYQHLPSAQASPQANSSTQEEFKQYDYCPMFQTQWDDSRGPIAQAPETPPPPPPLFSMNPEVELGLSRDCFSSVLPPESIAYRPSIEDMARAATRAALERDHKQFTNLTALTVPIALLDQRPVATNIPSEDTNMLPAVPSPLESAGSADSPSMAGSRRPTSSTGFSGSRRPPFTPRKLLFSPEETSISLQPPKPSLYRAATIRGVMSPTLSLLSQTSSSSSQEGSPSSLHQPPQTRTSLPQPSITLGLPPHASVPPELESPLLIQPSASHTPMTRPIIAAATSDRSASRRLLPTPSPLSSPLPSPMDSPPHSVHRSLSPPKTEPVAVVAVATEKDSINDDNEEEEEHDQTPIEAVMNTAPPGQKQQEKAPALLNTPVLETSTVTASPTTVTAIQQPSSSSTSVTASRPVSVSPSVYSSPPSPAPPQQKDPHSLYQPGDGDAAVFSKPSFNQQHNDDDNGLHPAASRPRPQPQPHQHPPPTLPPPPSVSTTTTTTPDAEKAEAPHPPSRQPHSNNNNNNIDNNNDDAVLAPSSPSPSSHHHHHLRHQQQHHYQPYNVPDRVRMLEETRKERMRVLRATGKHWNAGAGADVATVRRATTYSGGGDLRGAAADAGGSGGDVDEEGTGELGDGDGSVGVGARALMLLLGGPREQIGGLETPWW</sequence>
<feature type="compositionally biased region" description="Polar residues" evidence="1">
    <location>
        <begin position="965"/>
        <end position="979"/>
    </location>
</feature>
<evidence type="ECO:0000313" key="3">
    <source>
        <dbReference type="Proteomes" id="UP000183809"/>
    </source>
</evidence>
<feature type="region of interest" description="Disordered" evidence="1">
    <location>
        <begin position="143"/>
        <end position="211"/>
    </location>
</feature>
<feature type="compositionally biased region" description="Low complexity" evidence="1">
    <location>
        <begin position="1115"/>
        <end position="1153"/>
    </location>
</feature>
<feature type="compositionally biased region" description="Polar residues" evidence="1">
    <location>
        <begin position="183"/>
        <end position="206"/>
    </location>
</feature>
<evidence type="ECO:0000313" key="2">
    <source>
        <dbReference type="EMBL" id="OJD29154.1"/>
    </source>
</evidence>
<feature type="region of interest" description="Disordered" evidence="1">
    <location>
        <begin position="485"/>
        <end position="543"/>
    </location>
</feature>
<feature type="region of interest" description="Disordered" evidence="1">
    <location>
        <begin position="1333"/>
        <end position="1366"/>
    </location>
</feature>
<dbReference type="Proteomes" id="UP000183809">
    <property type="component" value="Unassembled WGS sequence"/>
</dbReference>
<feature type="compositionally biased region" description="Polar residues" evidence="1">
    <location>
        <begin position="44"/>
        <end position="62"/>
    </location>
</feature>
<feature type="compositionally biased region" description="Pro residues" evidence="1">
    <location>
        <begin position="1203"/>
        <end position="1221"/>
    </location>
</feature>
<feature type="compositionally biased region" description="Basic residues" evidence="1">
    <location>
        <begin position="1272"/>
        <end position="1283"/>
    </location>
</feature>
<dbReference type="EMBL" id="MNUE01000090">
    <property type="protein sequence ID" value="OJD29154.1"/>
    <property type="molecule type" value="Genomic_DNA"/>
</dbReference>
<evidence type="ECO:0000256" key="1">
    <source>
        <dbReference type="SAM" id="MobiDB-lite"/>
    </source>
</evidence>
<feature type="region of interest" description="Disordered" evidence="1">
    <location>
        <begin position="862"/>
        <end position="927"/>
    </location>
</feature>